<name>A0A934SDT8_9RHOB</name>
<protein>
    <submittedName>
        <fullName evidence="3">Cation:proton antiporter</fullName>
    </submittedName>
</protein>
<dbReference type="Pfam" id="PF03334">
    <property type="entry name" value="PhaG_MnhG_YufB"/>
    <property type="match status" value="1"/>
</dbReference>
<comment type="caution">
    <text evidence="3">The sequence shown here is derived from an EMBL/GenBank/DDBJ whole genome shotgun (WGS) entry which is preliminary data.</text>
</comment>
<reference evidence="3" key="1">
    <citation type="submission" date="2021-01" db="EMBL/GenBank/DDBJ databases">
        <title>Paracoccus amoyensis sp. nov., isolated from the surface seawater along the coast of Xiamen Island, China.</title>
        <authorList>
            <person name="Lyu L."/>
        </authorList>
    </citation>
    <scope>NUCLEOTIDE SEQUENCE</scope>
    <source>
        <strain evidence="3">MJ17</strain>
    </source>
</reference>
<organism evidence="3 4">
    <name type="scientific">Paracoccus caeni</name>
    <dbReference type="NCBI Taxonomy" id="657651"/>
    <lineage>
        <taxon>Bacteria</taxon>
        <taxon>Pseudomonadati</taxon>
        <taxon>Pseudomonadota</taxon>
        <taxon>Alphaproteobacteria</taxon>
        <taxon>Rhodobacterales</taxon>
        <taxon>Paracoccaceae</taxon>
        <taxon>Paracoccus</taxon>
    </lineage>
</organism>
<gene>
    <name evidence="3" type="ORF">JJJ17_08905</name>
</gene>
<keyword evidence="2" id="KW-0472">Membrane</keyword>
<feature type="transmembrane region" description="Helical" evidence="2">
    <location>
        <begin position="45"/>
        <end position="66"/>
    </location>
</feature>
<keyword evidence="2" id="KW-0812">Transmembrane</keyword>
<keyword evidence="2" id="KW-1133">Transmembrane helix</keyword>
<dbReference type="RefSeq" id="WP_200685556.1">
    <property type="nucleotide sequence ID" value="NZ_JAEPRQ010000002.1"/>
</dbReference>
<dbReference type="AlphaFoldDB" id="A0A934SDT8"/>
<feature type="compositionally biased region" description="Basic and acidic residues" evidence="1">
    <location>
        <begin position="154"/>
        <end position="163"/>
    </location>
</feature>
<dbReference type="PANTHER" id="PTHR34703">
    <property type="entry name" value="ANTIPORTER SUBUNIT MNHG2-RELATED"/>
    <property type="match status" value="1"/>
</dbReference>
<feature type="compositionally biased region" description="Polar residues" evidence="1">
    <location>
        <begin position="141"/>
        <end position="152"/>
    </location>
</feature>
<feature type="transmembrane region" description="Helical" evidence="2">
    <location>
        <begin position="6"/>
        <end position="33"/>
    </location>
</feature>
<dbReference type="EMBL" id="JAEPRQ010000002">
    <property type="protein sequence ID" value="MBK4216042.1"/>
    <property type="molecule type" value="Genomic_DNA"/>
</dbReference>
<evidence type="ECO:0000256" key="2">
    <source>
        <dbReference type="SAM" id="Phobius"/>
    </source>
</evidence>
<proteinExistence type="predicted"/>
<evidence type="ECO:0000313" key="3">
    <source>
        <dbReference type="EMBL" id="MBK4216042.1"/>
    </source>
</evidence>
<dbReference type="GO" id="GO:0015385">
    <property type="term" value="F:sodium:proton antiporter activity"/>
    <property type="evidence" value="ECO:0007669"/>
    <property type="project" value="TreeGrafter"/>
</dbReference>
<dbReference type="NCBIfam" id="TIGR01300">
    <property type="entry name" value="CPA3_mnhG_phaG"/>
    <property type="match status" value="1"/>
</dbReference>
<feature type="transmembrane region" description="Helical" evidence="2">
    <location>
        <begin position="72"/>
        <end position="94"/>
    </location>
</feature>
<feature type="compositionally biased region" description="Acidic residues" evidence="1">
    <location>
        <begin position="122"/>
        <end position="138"/>
    </location>
</feature>
<dbReference type="Proteomes" id="UP000640485">
    <property type="component" value="Unassembled WGS sequence"/>
</dbReference>
<evidence type="ECO:0000256" key="1">
    <source>
        <dbReference type="SAM" id="MobiDB-lite"/>
    </source>
</evidence>
<feature type="region of interest" description="Disordered" evidence="1">
    <location>
        <begin position="105"/>
        <end position="163"/>
    </location>
</feature>
<keyword evidence="4" id="KW-1185">Reference proteome</keyword>
<sequence>MNALDNIPLWIAILASFFVVLGATLTLIGALGFARLERFYDRIHAPTLGTSWGTGGIIIASAILASHFEGRFIFHELVIGFCVMVTIPVTLMLLGRAALHRDRAENSPILPPEMRDGPIDTTLEDPSEDTQEQEDPETSEIPVTTAQGTVSAEKSPDEEKKGE</sequence>
<dbReference type="PANTHER" id="PTHR34703:SF1">
    <property type="entry name" value="ANTIPORTER SUBUNIT MNHG2-RELATED"/>
    <property type="match status" value="1"/>
</dbReference>
<evidence type="ECO:0000313" key="4">
    <source>
        <dbReference type="Proteomes" id="UP000640485"/>
    </source>
</evidence>
<accession>A0A934SDT8</accession>
<dbReference type="InterPro" id="IPR005133">
    <property type="entry name" value="PhaG_MnhG_YufB"/>
</dbReference>